<dbReference type="InterPro" id="IPR011989">
    <property type="entry name" value="ARM-like"/>
</dbReference>
<dbReference type="PANTHER" id="PTHR10261:SF0">
    <property type="entry name" value="COATOMER SUBUNIT GAMMA-2"/>
    <property type="match status" value="1"/>
</dbReference>
<evidence type="ECO:0000256" key="6">
    <source>
        <dbReference type="ARBA" id="ARBA00022737"/>
    </source>
</evidence>
<dbReference type="Gene3D" id="1.25.10.10">
    <property type="entry name" value="Leucine-rich Repeat Variant"/>
    <property type="match status" value="1"/>
</dbReference>
<feature type="non-terminal residue" evidence="15">
    <location>
        <position position="878"/>
    </location>
</feature>
<dbReference type="GO" id="GO:0005198">
    <property type="term" value="F:structural molecule activity"/>
    <property type="evidence" value="ECO:0007669"/>
    <property type="project" value="InterPro"/>
</dbReference>
<feature type="domain" description="Coatomer subunit gamma C-terminal" evidence="14">
    <location>
        <begin position="761"/>
        <end position="874"/>
    </location>
</feature>
<dbReference type="SUPFAM" id="SSF48371">
    <property type="entry name" value="ARM repeat"/>
    <property type="match status" value="1"/>
</dbReference>
<reference evidence="15" key="1">
    <citation type="journal article" date="2013" name="Curr. Biol.">
        <title>Paratrypanosoma is a novel early-branching trypanosomatid.</title>
        <authorList>
            <person name="Flegontov P."/>
            <person name="Votypka J."/>
            <person name="Skalicky T."/>
            <person name="Logacheva M.D."/>
            <person name="Penin A.A."/>
            <person name="Tanifuji G."/>
            <person name="Onodera N.T."/>
            <person name="Kondrashov A.S."/>
            <person name="Volf P."/>
            <person name="Archibald J.M."/>
            <person name="Lukes J."/>
        </authorList>
    </citation>
    <scope>NUCLEOTIDE SEQUENCE</scope>
    <source>
        <strain evidence="15">CUL13</strain>
    </source>
</reference>
<dbReference type="GO" id="GO:0030126">
    <property type="term" value="C:COPI vesicle coat"/>
    <property type="evidence" value="ECO:0007669"/>
    <property type="project" value="InterPro"/>
</dbReference>
<evidence type="ECO:0000259" key="14">
    <source>
        <dbReference type="Pfam" id="PF16381"/>
    </source>
</evidence>
<evidence type="ECO:0000256" key="3">
    <source>
        <dbReference type="ARBA" id="ARBA00010720"/>
    </source>
</evidence>
<dbReference type="GO" id="GO:0009306">
    <property type="term" value="P:protein secretion"/>
    <property type="evidence" value="ECO:0007669"/>
    <property type="project" value="TreeGrafter"/>
</dbReference>
<evidence type="ECO:0008006" key="16">
    <source>
        <dbReference type="Google" id="ProtNLM"/>
    </source>
</evidence>
<dbReference type="Gene3D" id="2.60.40.1480">
    <property type="entry name" value="Coatomer, gamma subunit, appendage domain"/>
    <property type="match status" value="1"/>
</dbReference>
<dbReference type="SUPFAM" id="SSF55711">
    <property type="entry name" value="Subdomain of clathrin and coatomer appendage domain"/>
    <property type="match status" value="1"/>
</dbReference>
<evidence type="ECO:0000256" key="1">
    <source>
        <dbReference type="ARBA" id="ARBA00004255"/>
    </source>
</evidence>
<keyword evidence="5" id="KW-0963">Cytoplasm</keyword>
<protein>
    <recommendedName>
        <fullName evidence="16">Coatomer subunit gamma</fullName>
    </recommendedName>
</protein>
<dbReference type="Pfam" id="PF16381">
    <property type="entry name" value="Coatomer_g_Cpla"/>
    <property type="match status" value="1"/>
</dbReference>
<dbReference type="GO" id="GO:0006886">
    <property type="term" value="P:intracellular protein transport"/>
    <property type="evidence" value="ECO:0007669"/>
    <property type="project" value="InterPro"/>
</dbReference>
<dbReference type="InterPro" id="IPR016024">
    <property type="entry name" value="ARM-type_fold"/>
</dbReference>
<proteinExistence type="inferred from homology"/>
<dbReference type="InterPro" id="IPR013040">
    <property type="entry name" value="Coatomer_gsu_app_Ig-like_dom"/>
</dbReference>
<dbReference type="InterPro" id="IPR009028">
    <property type="entry name" value="Coatomer/calthrin_app_sub_C"/>
</dbReference>
<evidence type="ECO:0000256" key="7">
    <source>
        <dbReference type="ARBA" id="ARBA00022892"/>
    </source>
</evidence>
<dbReference type="GO" id="GO:0000139">
    <property type="term" value="C:Golgi membrane"/>
    <property type="evidence" value="ECO:0007669"/>
    <property type="project" value="UniProtKB-SubCell"/>
</dbReference>
<dbReference type="PANTHER" id="PTHR10261">
    <property type="entry name" value="COATOMER SUBUNIT GAMMA"/>
    <property type="match status" value="1"/>
</dbReference>
<dbReference type="InterPro" id="IPR013041">
    <property type="entry name" value="Clathrin_app_Ig-like_sf"/>
</dbReference>
<evidence type="ECO:0000256" key="8">
    <source>
        <dbReference type="ARBA" id="ARBA00022927"/>
    </source>
</evidence>
<dbReference type="InterPro" id="IPR017106">
    <property type="entry name" value="Coatomer_gsu"/>
</dbReference>
<dbReference type="Gene3D" id="3.30.310.10">
    <property type="entry name" value="TATA-Binding Protein"/>
    <property type="match status" value="1"/>
</dbReference>
<accession>U3LNL0</accession>
<evidence type="ECO:0000256" key="5">
    <source>
        <dbReference type="ARBA" id="ARBA00022490"/>
    </source>
</evidence>
<evidence type="ECO:0000259" key="13">
    <source>
        <dbReference type="Pfam" id="PF08752"/>
    </source>
</evidence>
<evidence type="ECO:0000256" key="10">
    <source>
        <dbReference type="ARBA" id="ARBA00023136"/>
    </source>
</evidence>
<organism evidence="15">
    <name type="scientific">Paratrypanosoma confusum</name>
    <dbReference type="NCBI Taxonomy" id="1470209"/>
    <lineage>
        <taxon>Eukaryota</taxon>
        <taxon>Discoba</taxon>
        <taxon>Euglenozoa</taxon>
        <taxon>Kinetoplastea</taxon>
        <taxon>Metakinetoplastina</taxon>
        <taxon>Trypanosomatida</taxon>
        <taxon>Trypanosomatidae</taxon>
        <taxon>Paratrypanosoma</taxon>
    </lineage>
</organism>
<comment type="subcellular location">
    <subcellularLocation>
        <location evidence="2">Cytoplasmic vesicle</location>
        <location evidence="2">COPI-coated vesicle membrane</location>
        <topology evidence="2">Peripheral membrane protein</topology>
        <orientation evidence="2">Cytoplasmic side</orientation>
    </subcellularLocation>
    <subcellularLocation>
        <location evidence="1">Golgi apparatus membrane</location>
        <topology evidence="1">Peripheral membrane protein</topology>
        <orientation evidence="1">Cytoplasmic side</orientation>
    </subcellularLocation>
</comment>
<dbReference type="GO" id="GO:0006888">
    <property type="term" value="P:endoplasmic reticulum to Golgi vesicle-mediated transport"/>
    <property type="evidence" value="ECO:0007669"/>
    <property type="project" value="TreeGrafter"/>
</dbReference>
<keyword evidence="4" id="KW-0813">Transport</keyword>
<dbReference type="InterPro" id="IPR037067">
    <property type="entry name" value="Coatomer_gsu_app_sf"/>
</dbReference>
<keyword evidence="10" id="KW-0472">Membrane</keyword>
<name>U3LNL0_9TRYP</name>
<sequence>MDRGPRYQDEEYEEDYLPFEGLEKSTALQQCRVFNAVPLKIAECLDAITQNLYLIFTGAAQLTEMEATDVFFLSTKLLQSDDKKLRRLHYVLMKELSSLVEQSFIASNSLMNDIKSNSEATKCNAIRTLFKVMDSSMLNSLDRTIMEALTSNSGKVVSTALITGLHIAQTNPDLTRKWVSQIVEVLRQRGKVQYLAIALLHKLRKNDRLSVIRLMDDAKRNEIRSPFALCLLIKMCTELMKENFRESLDVYKFVASMMQNSNDVVVFEAVKSICSLQNTSASEVAPAVMVCHLYLSSQNPVHRVASIRLLNQVATVHPEAVQPINKEIEALLNDSNRICATLAITTLLKTSTETAIDRLVGQLSTAGYLNELGDEFKMVIVDAMRVLNAKFPSKYPVLLGFLFKALSEEGTSQLKESVIDTMIDISKMNPESNEAVLLHLAEFIDDCEFQQITKRVLMHLGEEVPSTCNPRKFIRYVYNHATLEVAEIRAVAVSTLAKLAARVPSIRRPIVTLLRRTAHDVDDEVRDRAVFYAQLFEYRDEVAIRTLVTDVSAAVAQTRLHSGMSKPAIHRTTVEGIAAAQASRAAGDDRGASAGGSDGAAASGHAADGSYMLSDAVIMGSEHLRKIKQLRQLGEPLVSCEPTLLTDPDSEYVISLIKHIYATHVVFQFKVVNTMGMIDFINASIETETEELEAEPLFAIPIEEVKAGDTKYCYVVLQYEENAFPTGTVECRFHFTMRDEEGSPSGDEEVYPIESFDLNISDFISKMNLGSSYDQQWGELRAEESDGTYSLKSMRNLTMAAHELIDFFGMYVEGGKPEKITKTSHQIRMAGTLANTEKTLVLVNAKVFIASDNSVALQLIIRGGNEDIRDYLSTALLS</sequence>
<evidence type="ECO:0000256" key="4">
    <source>
        <dbReference type="ARBA" id="ARBA00022448"/>
    </source>
</evidence>
<feature type="domain" description="Coatomer gamma subunit appendage Ig-like subdomain" evidence="13">
    <location>
        <begin position="621"/>
        <end position="759"/>
    </location>
</feature>
<comment type="similarity">
    <text evidence="3">Belongs to the COPG family.</text>
</comment>
<dbReference type="GO" id="GO:0005793">
    <property type="term" value="C:endoplasmic reticulum-Golgi intermediate compartment"/>
    <property type="evidence" value="ECO:0007669"/>
    <property type="project" value="TreeGrafter"/>
</dbReference>
<dbReference type="SUPFAM" id="SSF49348">
    <property type="entry name" value="Clathrin adaptor appendage domain"/>
    <property type="match status" value="1"/>
</dbReference>
<dbReference type="InterPro" id="IPR002553">
    <property type="entry name" value="Clathrin/coatomer_adapt-like_N"/>
</dbReference>
<evidence type="ECO:0000313" key="15">
    <source>
        <dbReference type="EMBL" id="AGG11434.1"/>
    </source>
</evidence>
<evidence type="ECO:0000259" key="12">
    <source>
        <dbReference type="Pfam" id="PF01602"/>
    </source>
</evidence>
<dbReference type="Pfam" id="PF08752">
    <property type="entry name" value="COP-gamma_platf"/>
    <property type="match status" value="1"/>
</dbReference>
<keyword evidence="9" id="KW-0333">Golgi apparatus</keyword>
<dbReference type="InterPro" id="IPR012295">
    <property type="entry name" value="TBP_dom_sf"/>
</dbReference>
<dbReference type="EMBL" id="KC534665">
    <property type="protein sequence ID" value="AGG11434.1"/>
    <property type="molecule type" value="Genomic_DNA"/>
</dbReference>
<dbReference type="VEuPathDB" id="TriTrypDB:PCON_0024220"/>
<dbReference type="GO" id="GO:0006891">
    <property type="term" value="P:intra-Golgi vesicle-mediated transport"/>
    <property type="evidence" value="ECO:0007669"/>
    <property type="project" value="TreeGrafter"/>
</dbReference>
<feature type="domain" description="Clathrin/coatomer adaptor adaptin-like N-terminal" evidence="12">
    <location>
        <begin position="29"/>
        <end position="537"/>
    </location>
</feature>
<evidence type="ECO:0000256" key="11">
    <source>
        <dbReference type="ARBA" id="ARBA00023329"/>
    </source>
</evidence>
<dbReference type="InterPro" id="IPR032154">
    <property type="entry name" value="Coatomer_g_Cpla"/>
</dbReference>
<evidence type="ECO:0000256" key="9">
    <source>
        <dbReference type="ARBA" id="ARBA00023034"/>
    </source>
</evidence>
<dbReference type="Pfam" id="PF01602">
    <property type="entry name" value="Adaptin_N"/>
    <property type="match status" value="1"/>
</dbReference>
<evidence type="ECO:0000256" key="2">
    <source>
        <dbReference type="ARBA" id="ARBA00004347"/>
    </source>
</evidence>
<keyword evidence="6" id="KW-0677">Repeat</keyword>
<dbReference type="AlphaFoldDB" id="U3LNL0"/>
<keyword evidence="7" id="KW-0931">ER-Golgi transport</keyword>
<keyword evidence="8" id="KW-0653">Protein transport</keyword>
<keyword evidence="11" id="KW-0968">Cytoplasmic vesicle</keyword>
<dbReference type="GO" id="GO:0005783">
    <property type="term" value="C:endoplasmic reticulum"/>
    <property type="evidence" value="ECO:0007669"/>
    <property type="project" value="TreeGrafter"/>
</dbReference>
<dbReference type="PIRSF" id="PIRSF037093">
    <property type="entry name" value="Coatomer_gamma_subunit"/>
    <property type="match status" value="1"/>
</dbReference>